<feature type="domain" description="HTH merR-type" evidence="3">
    <location>
        <begin position="26"/>
        <end position="95"/>
    </location>
</feature>
<dbReference type="InterPro" id="IPR009061">
    <property type="entry name" value="DNA-bd_dom_put_sf"/>
</dbReference>
<dbReference type="GO" id="GO:0003677">
    <property type="term" value="F:DNA binding"/>
    <property type="evidence" value="ECO:0007669"/>
    <property type="project" value="UniProtKB-KW"/>
</dbReference>
<evidence type="ECO:0000313" key="4">
    <source>
        <dbReference type="EMBL" id="SER87262.1"/>
    </source>
</evidence>
<keyword evidence="1 4" id="KW-0238">DNA-binding</keyword>
<name>A0A1H9SQG5_9ACTN</name>
<reference evidence="4 5" key="1">
    <citation type="submission" date="2016-10" db="EMBL/GenBank/DDBJ databases">
        <authorList>
            <person name="de Groot N.N."/>
        </authorList>
    </citation>
    <scope>NUCLEOTIDE SEQUENCE [LARGE SCALE GENOMIC DNA]</scope>
    <source>
        <strain evidence="4 5">DSM 16859</strain>
    </source>
</reference>
<gene>
    <name evidence="4" type="ORF">SAMN05443377_11510</name>
</gene>
<dbReference type="EMBL" id="FOGZ01000015">
    <property type="protein sequence ID" value="SER87262.1"/>
    <property type="molecule type" value="Genomic_DNA"/>
</dbReference>
<dbReference type="PRINTS" id="PR00040">
    <property type="entry name" value="HTHMERR"/>
</dbReference>
<dbReference type="PANTHER" id="PTHR30204:SF98">
    <property type="entry name" value="HTH-TYPE TRANSCRIPTIONAL REGULATOR ADHR"/>
    <property type="match status" value="1"/>
</dbReference>
<evidence type="ECO:0000259" key="3">
    <source>
        <dbReference type="PROSITE" id="PS50937"/>
    </source>
</evidence>
<proteinExistence type="predicted"/>
<dbReference type="InterPro" id="IPR000551">
    <property type="entry name" value="MerR-type_HTH_dom"/>
</dbReference>
<feature type="coiled-coil region" evidence="2">
    <location>
        <begin position="107"/>
        <end position="134"/>
    </location>
</feature>
<dbReference type="SUPFAM" id="SSF46955">
    <property type="entry name" value="Putative DNA-binding domain"/>
    <property type="match status" value="1"/>
</dbReference>
<evidence type="ECO:0000256" key="2">
    <source>
        <dbReference type="SAM" id="Coils"/>
    </source>
</evidence>
<protein>
    <submittedName>
        <fullName evidence="4">DNA-binding transcriptional regulator, MerR family</fullName>
    </submittedName>
</protein>
<dbReference type="Proteomes" id="UP000198815">
    <property type="component" value="Unassembled WGS sequence"/>
</dbReference>
<dbReference type="GO" id="GO:0003700">
    <property type="term" value="F:DNA-binding transcription factor activity"/>
    <property type="evidence" value="ECO:0007669"/>
    <property type="project" value="InterPro"/>
</dbReference>
<sequence>MHDKTMSDLAELARLLDVPLAQVVPEWSVGEVSERTGLGIDTLRYYERLGLIEPVSRTAGGRRVYSDLDIERIRFVRRLRATGMPVETVAEYVRLRAQGPSTARQRLDLLREHREIVERQRAELAQNVAAVDAKIAYYVHLIGGETPAAGEATT</sequence>
<dbReference type="Gene3D" id="1.10.1660.10">
    <property type="match status" value="1"/>
</dbReference>
<evidence type="ECO:0000313" key="5">
    <source>
        <dbReference type="Proteomes" id="UP000198815"/>
    </source>
</evidence>
<dbReference type="PROSITE" id="PS50937">
    <property type="entry name" value="HTH_MERR_2"/>
    <property type="match status" value="1"/>
</dbReference>
<organism evidence="4 5">
    <name type="scientific">Propionibacterium cyclohexanicum</name>
    <dbReference type="NCBI Taxonomy" id="64702"/>
    <lineage>
        <taxon>Bacteria</taxon>
        <taxon>Bacillati</taxon>
        <taxon>Actinomycetota</taxon>
        <taxon>Actinomycetes</taxon>
        <taxon>Propionibacteriales</taxon>
        <taxon>Propionibacteriaceae</taxon>
        <taxon>Propionibacterium</taxon>
    </lineage>
</organism>
<dbReference type="AlphaFoldDB" id="A0A1H9SQG5"/>
<dbReference type="PANTHER" id="PTHR30204">
    <property type="entry name" value="REDOX-CYCLING DRUG-SENSING TRANSCRIPTIONAL ACTIVATOR SOXR"/>
    <property type="match status" value="1"/>
</dbReference>
<dbReference type="CDD" id="cd01109">
    <property type="entry name" value="HTH_YyaN"/>
    <property type="match status" value="1"/>
</dbReference>
<dbReference type="SMART" id="SM00422">
    <property type="entry name" value="HTH_MERR"/>
    <property type="match status" value="1"/>
</dbReference>
<accession>A0A1H9SQG5</accession>
<dbReference type="Pfam" id="PF13411">
    <property type="entry name" value="MerR_1"/>
    <property type="match status" value="1"/>
</dbReference>
<keyword evidence="5" id="KW-1185">Reference proteome</keyword>
<evidence type="ECO:0000256" key="1">
    <source>
        <dbReference type="ARBA" id="ARBA00023125"/>
    </source>
</evidence>
<keyword evidence="2" id="KW-0175">Coiled coil</keyword>
<dbReference type="STRING" id="64702.SAMN05443377_11510"/>
<dbReference type="InterPro" id="IPR047057">
    <property type="entry name" value="MerR_fam"/>
</dbReference>